<accession>A8PU16</accession>
<evidence type="ECO:0000313" key="3">
    <source>
        <dbReference type="EMBL" id="EDP45524.1"/>
    </source>
</evidence>
<feature type="region of interest" description="Disordered" evidence="1">
    <location>
        <begin position="195"/>
        <end position="319"/>
    </location>
</feature>
<dbReference type="AlphaFoldDB" id="A8PU16"/>
<dbReference type="OrthoDB" id="3364662at2759"/>
<organism evidence="3 4">
    <name type="scientific">Malassezia globosa (strain ATCC MYA-4612 / CBS 7966)</name>
    <name type="common">Dandruff-associated fungus</name>
    <dbReference type="NCBI Taxonomy" id="425265"/>
    <lineage>
        <taxon>Eukaryota</taxon>
        <taxon>Fungi</taxon>
        <taxon>Dikarya</taxon>
        <taxon>Basidiomycota</taxon>
        <taxon>Ustilaginomycotina</taxon>
        <taxon>Malasseziomycetes</taxon>
        <taxon>Malasseziales</taxon>
        <taxon>Malasseziaceae</taxon>
        <taxon>Malassezia</taxon>
    </lineage>
</organism>
<dbReference type="Proteomes" id="UP000008837">
    <property type="component" value="Unassembled WGS sequence"/>
</dbReference>
<evidence type="ECO:0000256" key="1">
    <source>
        <dbReference type="SAM" id="MobiDB-lite"/>
    </source>
</evidence>
<dbReference type="VEuPathDB" id="FungiDB:MGL_0513"/>
<reference evidence="3 4" key="1">
    <citation type="journal article" date="2007" name="Proc. Natl. Acad. Sci. U.S.A.">
        <title>Dandruff-associated Malassezia genomes reveal convergent and divergent virulence traits shared with plant and human fungal pathogens.</title>
        <authorList>
            <person name="Xu J."/>
            <person name="Saunders C.W."/>
            <person name="Hu P."/>
            <person name="Grant R.A."/>
            <person name="Boekhout T."/>
            <person name="Kuramae E.E."/>
            <person name="Kronstad J.W."/>
            <person name="Deangelis Y.M."/>
            <person name="Reeder N.L."/>
            <person name="Johnstone K.R."/>
            <person name="Leland M."/>
            <person name="Fieno A.M."/>
            <person name="Begley W.M."/>
            <person name="Sun Y."/>
            <person name="Lacey M.P."/>
            <person name="Chaudhary T."/>
            <person name="Keough T."/>
            <person name="Chu L."/>
            <person name="Sears R."/>
            <person name="Yuan B."/>
            <person name="Dawson T.L.Jr."/>
        </authorList>
    </citation>
    <scope>NUCLEOTIDE SEQUENCE [LARGE SCALE GENOMIC DNA]</scope>
    <source>
        <strain evidence="4">ATCC MYA-4612 / CBS 7966</strain>
    </source>
</reference>
<feature type="signal peptide" evidence="2">
    <location>
        <begin position="1"/>
        <end position="27"/>
    </location>
</feature>
<feature type="compositionally biased region" description="Low complexity" evidence="1">
    <location>
        <begin position="271"/>
        <end position="287"/>
    </location>
</feature>
<keyword evidence="4" id="KW-1185">Reference proteome</keyword>
<proteinExistence type="predicted"/>
<feature type="chain" id="PRO_5002727083" evidence="2">
    <location>
        <begin position="28"/>
        <end position="319"/>
    </location>
</feature>
<dbReference type="EMBL" id="AAYY01000001">
    <property type="protein sequence ID" value="EDP45524.1"/>
    <property type="molecule type" value="Genomic_DNA"/>
</dbReference>
<sequence>MSRMLFGQLWMAVQCLLLKVFSHMRWCSPVWFGPEALQRDLDKCISNPGMYKSDVLRSFMTCRHWSLDRHSQGKSLTWRDVLSAACPSQDPVFQRATKQAASQLESLYGAHLYEARLEKRTWTIEEPISMDHRASLLHKARASLAPYNPLEHISDVLHAPAMLAPLHETSSQVSNFGSNSLLARAEAAFMWESDEDAASDSGTVSITDDSELEGFGDDQDNTTDGYDGGDSVDSADGTLDQDPSDSNESSTTSHPSDETGSSTDIADQRTSLSTSSLAPASSQPTSQTNESKRNSSQSRRPKTAYPDFLPPSKRVRRGF</sequence>
<feature type="compositionally biased region" description="Acidic residues" evidence="1">
    <location>
        <begin position="208"/>
        <end position="221"/>
    </location>
</feature>
<dbReference type="OMA" id="SENATWK"/>
<dbReference type="GeneID" id="5857044"/>
<keyword evidence="2" id="KW-0732">Signal</keyword>
<feature type="compositionally biased region" description="Polar residues" evidence="1">
    <location>
        <begin position="244"/>
        <end position="270"/>
    </location>
</feature>
<dbReference type="InParanoid" id="A8PU16"/>
<dbReference type="KEGG" id="mgl:MGL_0513"/>
<dbReference type="RefSeq" id="XP_001732738.1">
    <property type="nucleotide sequence ID" value="XM_001732686.1"/>
</dbReference>
<evidence type="ECO:0000313" key="4">
    <source>
        <dbReference type="Proteomes" id="UP000008837"/>
    </source>
</evidence>
<comment type="caution">
    <text evidence="3">The sequence shown here is derived from an EMBL/GenBank/DDBJ whole genome shotgun (WGS) entry which is preliminary data.</text>
</comment>
<protein>
    <submittedName>
        <fullName evidence="3">Uncharacterized protein</fullName>
    </submittedName>
</protein>
<name>A8PU16_MALGO</name>
<evidence type="ECO:0000256" key="2">
    <source>
        <dbReference type="SAM" id="SignalP"/>
    </source>
</evidence>
<gene>
    <name evidence="3" type="ORF">MGL_0513</name>
</gene>